<gene>
    <name evidence="1" type="ORF">SVIM_LOCUS71721</name>
</gene>
<evidence type="ECO:0000313" key="1">
    <source>
        <dbReference type="EMBL" id="VFU26554.1"/>
    </source>
</evidence>
<dbReference type="EMBL" id="CAADRP010000317">
    <property type="protein sequence ID" value="VFU26554.1"/>
    <property type="molecule type" value="Genomic_DNA"/>
</dbReference>
<sequence length="210" mass="24514">MPFKWSGLLHAICPNACTWSRKAIAKVHWCDIIASLFRRCHTKSDCELKKLAFFAGAVNSQSVKCSFILEKRTSEIFAHSGRLKTLMLMRLTWKQILASMSKALKVTQLVLQTHYIIYHANTMIFHLLTFWKSFSVVVSTIDIPLLKKILIGISSDQYLMFQKNVLEVRKHFQWHHPPVDYDAFYMVMYELWLRRTSVRVPLPASMNPNH</sequence>
<proteinExistence type="predicted"/>
<dbReference type="AlphaFoldDB" id="A0A6N2KFV2"/>
<organism evidence="1">
    <name type="scientific">Salix viminalis</name>
    <name type="common">Common osier</name>
    <name type="synonym">Basket willow</name>
    <dbReference type="NCBI Taxonomy" id="40686"/>
    <lineage>
        <taxon>Eukaryota</taxon>
        <taxon>Viridiplantae</taxon>
        <taxon>Streptophyta</taxon>
        <taxon>Embryophyta</taxon>
        <taxon>Tracheophyta</taxon>
        <taxon>Spermatophyta</taxon>
        <taxon>Magnoliopsida</taxon>
        <taxon>eudicotyledons</taxon>
        <taxon>Gunneridae</taxon>
        <taxon>Pentapetalae</taxon>
        <taxon>rosids</taxon>
        <taxon>fabids</taxon>
        <taxon>Malpighiales</taxon>
        <taxon>Salicaceae</taxon>
        <taxon>Saliceae</taxon>
        <taxon>Salix</taxon>
    </lineage>
</organism>
<protein>
    <submittedName>
        <fullName evidence="1">Uncharacterized protein</fullName>
    </submittedName>
</protein>
<reference evidence="1" key="1">
    <citation type="submission" date="2019-03" db="EMBL/GenBank/DDBJ databases">
        <authorList>
            <person name="Mank J."/>
            <person name="Almeida P."/>
        </authorList>
    </citation>
    <scope>NUCLEOTIDE SEQUENCE</scope>
    <source>
        <strain evidence="1">78183</strain>
    </source>
</reference>
<accession>A0A6N2KFV2</accession>
<name>A0A6N2KFV2_SALVM</name>